<feature type="signal peptide" evidence="1">
    <location>
        <begin position="1"/>
        <end position="26"/>
    </location>
</feature>
<gene>
    <name evidence="2" type="ORF">QBC47DRAFT_32848</name>
</gene>
<proteinExistence type="predicted"/>
<feature type="chain" id="PRO_5042567835" description="Secreted protein" evidence="1">
    <location>
        <begin position="27"/>
        <end position="109"/>
    </location>
</feature>
<protein>
    <recommendedName>
        <fullName evidence="4">Secreted protein</fullName>
    </recommendedName>
</protein>
<name>A0AAJ0BDP8_9PEZI</name>
<evidence type="ECO:0000313" key="2">
    <source>
        <dbReference type="EMBL" id="KAK1753981.1"/>
    </source>
</evidence>
<keyword evidence="3" id="KW-1185">Reference proteome</keyword>
<dbReference type="EMBL" id="MU839836">
    <property type="protein sequence ID" value="KAK1753981.1"/>
    <property type="molecule type" value="Genomic_DNA"/>
</dbReference>
<dbReference type="Proteomes" id="UP001239445">
    <property type="component" value="Unassembled WGS sequence"/>
</dbReference>
<dbReference type="AlphaFoldDB" id="A0AAJ0BDP8"/>
<evidence type="ECO:0000313" key="3">
    <source>
        <dbReference type="Proteomes" id="UP001239445"/>
    </source>
</evidence>
<keyword evidence="1" id="KW-0732">Signal</keyword>
<organism evidence="2 3">
    <name type="scientific">Echria macrotheca</name>
    <dbReference type="NCBI Taxonomy" id="438768"/>
    <lineage>
        <taxon>Eukaryota</taxon>
        <taxon>Fungi</taxon>
        <taxon>Dikarya</taxon>
        <taxon>Ascomycota</taxon>
        <taxon>Pezizomycotina</taxon>
        <taxon>Sordariomycetes</taxon>
        <taxon>Sordariomycetidae</taxon>
        <taxon>Sordariales</taxon>
        <taxon>Schizotheciaceae</taxon>
        <taxon>Echria</taxon>
    </lineage>
</organism>
<evidence type="ECO:0008006" key="4">
    <source>
        <dbReference type="Google" id="ProtNLM"/>
    </source>
</evidence>
<evidence type="ECO:0000256" key="1">
    <source>
        <dbReference type="SAM" id="SignalP"/>
    </source>
</evidence>
<comment type="caution">
    <text evidence="2">The sequence shown here is derived from an EMBL/GenBank/DDBJ whole genome shotgun (WGS) entry which is preliminary data.</text>
</comment>
<reference evidence="2" key="1">
    <citation type="submission" date="2023-06" db="EMBL/GenBank/DDBJ databases">
        <title>Genome-scale phylogeny and comparative genomics of the fungal order Sordariales.</title>
        <authorList>
            <consortium name="Lawrence Berkeley National Laboratory"/>
            <person name="Hensen N."/>
            <person name="Bonometti L."/>
            <person name="Westerberg I."/>
            <person name="Brannstrom I.O."/>
            <person name="Guillou S."/>
            <person name="Cros-Aarteil S."/>
            <person name="Calhoun S."/>
            <person name="Haridas S."/>
            <person name="Kuo A."/>
            <person name="Mondo S."/>
            <person name="Pangilinan J."/>
            <person name="Riley R."/>
            <person name="Labutti K."/>
            <person name="Andreopoulos B."/>
            <person name="Lipzen A."/>
            <person name="Chen C."/>
            <person name="Yanf M."/>
            <person name="Daum C."/>
            <person name="Ng V."/>
            <person name="Clum A."/>
            <person name="Steindorff A."/>
            <person name="Ohm R."/>
            <person name="Martin F."/>
            <person name="Silar P."/>
            <person name="Natvig D."/>
            <person name="Lalanne C."/>
            <person name="Gautier V."/>
            <person name="Ament-Velasquez S.L."/>
            <person name="Kruys A."/>
            <person name="Hutchinson M.I."/>
            <person name="Powell A.J."/>
            <person name="Barry K."/>
            <person name="Miller A.N."/>
            <person name="Grigoriev I.V."/>
            <person name="Debuchy R."/>
            <person name="Gladieux P."/>
            <person name="Thoren M.H."/>
            <person name="Johannesson H."/>
        </authorList>
    </citation>
    <scope>NUCLEOTIDE SEQUENCE</scope>
    <source>
        <strain evidence="2">PSN4</strain>
    </source>
</reference>
<sequence>MTEDCPRPSWRHLGACWLLAADLVVCAWTEQAQLDGIVALISFSSVQPARINRRCRPHPEPAPHRDARQGSSSCACLPSLFLFFSQPLTSTLFSLPHTPHLFLFPPSFT</sequence>
<accession>A0AAJ0BDP8</accession>